<evidence type="ECO:0000259" key="5">
    <source>
        <dbReference type="Pfam" id="PF16350"/>
    </source>
</evidence>
<dbReference type="InterPro" id="IPR006222">
    <property type="entry name" value="GCVT_N"/>
</dbReference>
<comment type="caution">
    <text evidence="6">The sequence shown here is derived from an EMBL/GenBank/DDBJ whole genome shotgun (WGS) entry which is preliminary data.</text>
</comment>
<name>A0A6L2Q2B8_COPFO</name>
<gene>
    <name evidence="6" type="ORF">Cfor_02193</name>
</gene>
<evidence type="ECO:0000313" key="7">
    <source>
        <dbReference type="Proteomes" id="UP000502823"/>
    </source>
</evidence>
<dbReference type="Pfam" id="PF08669">
    <property type="entry name" value="GCV_T_C"/>
    <property type="match status" value="1"/>
</dbReference>
<dbReference type="InterPro" id="IPR013977">
    <property type="entry name" value="GcvT_C"/>
</dbReference>
<dbReference type="FunCoup" id="A0A6L2Q2B8">
    <property type="interactions" value="128"/>
</dbReference>
<dbReference type="Gene3D" id="3.30.70.1400">
    <property type="entry name" value="Aminomethyltransferase beta-barrel domains"/>
    <property type="match status" value="1"/>
</dbReference>
<dbReference type="SUPFAM" id="SSF103025">
    <property type="entry name" value="Folate-binding domain"/>
    <property type="match status" value="1"/>
</dbReference>
<dbReference type="SUPFAM" id="SSF51905">
    <property type="entry name" value="FAD/NAD(P)-binding domain"/>
    <property type="match status" value="1"/>
</dbReference>
<feature type="domain" description="GCVT N-terminal" evidence="3">
    <location>
        <begin position="482"/>
        <end position="756"/>
    </location>
</feature>
<comment type="similarity">
    <text evidence="1">Belongs to the GcvT family.</text>
</comment>
<dbReference type="InterPro" id="IPR027266">
    <property type="entry name" value="TrmE/GcvT-like"/>
</dbReference>
<dbReference type="OrthoDB" id="498204at2759"/>
<dbReference type="GO" id="GO:0005739">
    <property type="term" value="C:mitochondrion"/>
    <property type="evidence" value="ECO:0007669"/>
    <property type="project" value="TreeGrafter"/>
</dbReference>
<dbReference type="InterPro" id="IPR006076">
    <property type="entry name" value="FAD-dep_OxRdtase"/>
</dbReference>
<dbReference type="Gene3D" id="3.30.1360.120">
    <property type="entry name" value="Probable tRNA modification gtpase trme, domain 1"/>
    <property type="match status" value="2"/>
</dbReference>
<dbReference type="FunFam" id="3.50.50.60:FF:000769">
    <property type="entry name" value="Sarcosine dehydrogenase"/>
    <property type="match status" value="1"/>
</dbReference>
<dbReference type="Gene3D" id="3.50.50.60">
    <property type="entry name" value="FAD/NAD(P)-binding domain"/>
    <property type="match status" value="1"/>
</dbReference>
<dbReference type="Gene3D" id="3.30.9.10">
    <property type="entry name" value="D-Amino Acid Oxidase, subunit A, domain 2"/>
    <property type="match status" value="1"/>
</dbReference>
<keyword evidence="7" id="KW-1185">Reference proteome</keyword>
<dbReference type="InterPro" id="IPR032503">
    <property type="entry name" value="FAO_M"/>
</dbReference>
<protein>
    <recommendedName>
        <fullName evidence="8">Sarcosine dehydrogenase, mitochondrial</fullName>
    </recommendedName>
</protein>
<dbReference type="AlphaFoldDB" id="A0A6L2Q2B8"/>
<dbReference type="SUPFAM" id="SSF101790">
    <property type="entry name" value="Aminomethyltransferase beta-barrel domain"/>
    <property type="match status" value="1"/>
</dbReference>
<evidence type="ECO:0000259" key="3">
    <source>
        <dbReference type="Pfam" id="PF01571"/>
    </source>
</evidence>
<organism evidence="6 7">
    <name type="scientific">Coptotermes formosanus</name>
    <name type="common">Formosan subterranean termite</name>
    <dbReference type="NCBI Taxonomy" id="36987"/>
    <lineage>
        <taxon>Eukaryota</taxon>
        <taxon>Metazoa</taxon>
        <taxon>Ecdysozoa</taxon>
        <taxon>Arthropoda</taxon>
        <taxon>Hexapoda</taxon>
        <taxon>Insecta</taxon>
        <taxon>Pterygota</taxon>
        <taxon>Neoptera</taxon>
        <taxon>Polyneoptera</taxon>
        <taxon>Dictyoptera</taxon>
        <taxon>Blattodea</taxon>
        <taxon>Blattoidea</taxon>
        <taxon>Termitoidae</taxon>
        <taxon>Rhinotermitidae</taxon>
        <taxon>Coptotermes</taxon>
    </lineage>
</organism>
<dbReference type="PANTHER" id="PTHR43757">
    <property type="entry name" value="AMINOMETHYLTRANSFERASE"/>
    <property type="match status" value="1"/>
</dbReference>
<dbReference type="InterPro" id="IPR029043">
    <property type="entry name" value="GcvT/YgfZ_C"/>
</dbReference>
<dbReference type="InterPro" id="IPR028896">
    <property type="entry name" value="GcvT/YgfZ/DmdA"/>
</dbReference>
<feature type="domain" description="FAD dependent oxidoreductase central" evidence="5">
    <location>
        <begin position="424"/>
        <end position="478"/>
    </location>
</feature>
<evidence type="ECO:0000256" key="1">
    <source>
        <dbReference type="ARBA" id="ARBA00008609"/>
    </source>
</evidence>
<reference evidence="7" key="1">
    <citation type="submission" date="2020-01" db="EMBL/GenBank/DDBJ databases">
        <title>Draft genome sequence of the Termite Coptotermes fromosanus.</title>
        <authorList>
            <person name="Itakura S."/>
            <person name="Yosikawa Y."/>
            <person name="Umezawa K."/>
        </authorList>
    </citation>
    <scope>NUCLEOTIDE SEQUENCE [LARGE SCALE GENOMIC DNA]</scope>
</reference>
<dbReference type="SUPFAM" id="SSF54373">
    <property type="entry name" value="FAD-linked reductases, C-terminal domain"/>
    <property type="match status" value="1"/>
</dbReference>
<evidence type="ECO:0000259" key="4">
    <source>
        <dbReference type="Pfam" id="PF08669"/>
    </source>
</evidence>
<proteinExistence type="inferred from homology"/>
<dbReference type="InterPro" id="IPR036188">
    <property type="entry name" value="FAD/NAD-bd_sf"/>
</dbReference>
<dbReference type="EMBL" id="BLKM01000832">
    <property type="protein sequence ID" value="GFG38886.1"/>
    <property type="molecule type" value="Genomic_DNA"/>
</dbReference>
<feature type="domain" description="FAD dependent oxidoreductase" evidence="2">
    <location>
        <begin position="64"/>
        <end position="421"/>
    </location>
</feature>
<dbReference type="Pfam" id="PF01266">
    <property type="entry name" value="DAO"/>
    <property type="match status" value="1"/>
</dbReference>
<accession>A0A6L2Q2B8</accession>
<dbReference type="PANTHER" id="PTHR43757:SF11">
    <property type="entry name" value="SARCOSINE DEHYDROGENASE"/>
    <property type="match status" value="1"/>
</dbReference>
<dbReference type="FunFam" id="2.40.30.110:FF:000008">
    <property type="entry name" value="Sarcosine dehydrogenase"/>
    <property type="match status" value="1"/>
</dbReference>
<dbReference type="InParanoid" id="A0A6L2Q2B8"/>
<dbReference type="Pfam" id="PF01571">
    <property type="entry name" value="GCV_T"/>
    <property type="match status" value="1"/>
</dbReference>
<dbReference type="Proteomes" id="UP000502823">
    <property type="component" value="Unassembled WGS sequence"/>
</dbReference>
<evidence type="ECO:0008006" key="8">
    <source>
        <dbReference type="Google" id="ProtNLM"/>
    </source>
</evidence>
<evidence type="ECO:0000313" key="6">
    <source>
        <dbReference type="EMBL" id="GFG38886.1"/>
    </source>
</evidence>
<dbReference type="Pfam" id="PF16350">
    <property type="entry name" value="FAO_M"/>
    <property type="match status" value="1"/>
</dbReference>
<feature type="domain" description="Aminomethyltransferase C-terminal" evidence="4">
    <location>
        <begin position="839"/>
        <end position="923"/>
    </location>
</feature>
<sequence>MLHRVQCLEVHVKRGAALCVTQRTLLLQIRPFHLEGSCSRLQNIKHCKVTTQPSVTVAVPDSADVVIIGGGSQGCHTLYQLTKRGIKAVLLERARLTSGTTWHTAGCVWRLRPNDVDTMLLNDTRDVLMHLEAETGLDPGWIMNGGVFVAYNEERMNEYRRLSTIGVSFGIESHIVDPAEVHKLFPLINPEVIVGGLYSPGDGVVDPALLCTALVKAATDRGGKVIEKCPVSNILTKENDFGTTHVSGVVTPYGSIKTDCVVNCAGVWSREVAAMACLQLPLVPMKHAYVVSDSLREVRGLPNIRDHDAATYFRIQGESICMGGYEYNPILLDKVPQDFEFSLYDLDCSVFGFSMQGAIKLMPVFDTLGIKATVCGPESFTPDHKPILGEDPRLHGMYHNCGFNSCGMMLAGGCGIQMAQWIVNGRPDLHMFSYDIRRFDPEQTRNSEWIKSRSQESYARNYCIVFPNDERLAGRNFQQGPFHEELVDAGCIFQERQGRERPGWFSTAGAAPVPRYDWFGAYGHTPNTDHRYEDQLKKDHTFGVTGNHKLMVLCLQIGEECLACREQAALFDLSSLGKFYLCGPDAQKAADWLFTADTTCPPGRTVYSCMLNCGAGVEADITGRGFYVTTSGGSSYHCWAHIKSILSEKKFNVQFTDVSEKVGVLSVQGPNSQAVLQPLLDVDLSDETFPYATTKAVAVAGRPCRAVRISSVGELGWELHIPWDSCLPVYKAVWTEGLKHGLRHAGYRALTSLSKELETDYQLTRGRRCGNEAYISNGHAFIKGTKLGYLSQCGYHLWHFDLQICDNPLEAGLDFVCRKTGDYLGKAALDVIREKGHAKKLLHFQLKQQVPIWGFEAIWRNDQVVGYIRRAEYGHTLGSFIGHGYVKHPDGHPVTADYIQNGCYQVEVMGRHYDAIVHLTGPFDPNGKRLEGNYDEPLLITQ</sequence>
<evidence type="ECO:0000259" key="2">
    <source>
        <dbReference type="Pfam" id="PF01266"/>
    </source>
</evidence>